<feature type="region of interest" description="Disordered" evidence="1">
    <location>
        <begin position="64"/>
        <end position="93"/>
    </location>
</feature>
<feature type="non-terminal residue" evidence="2">
    <location>
        <position position="93"/>
    </location>
</feature>
<feature type="non-terminal residue" evidence="2">
    <location>
        <position position="1"/>
    </location>
</feature>
<protein>
    <submittedName>
        <fullName evidence="2">Uncharacterized protein</fullName>
    </submittedName>
</protein>
<feature type="region of interest" description="Disordered" evidence="1">
    <location>
        <begin position="1"/>
        <end position="32"/>
    </location>
</feature>
<name>A0A0L8HZV7_OCTBM</name>
<dbReference type="EMBL" id="KQ416886">
    <property type="protein sequence ID" value="KOF94704.1"/>
    <property type="molecule type" value="Genomic_DNA"/>
</dbReference>
<dbReference type="AlphaFoldDB" id="A0A0L8HZV7"/>
<evidence type="ECO:0000256" key="1">
    <source>
        <dbReference type="SAM" id="MobiDB-lite"/>
    </source>
</evidence>
<proteinExistence type="predicted"/>
<sequence>GIERGRAQKVRRDGGERRREKKTKEEKELRFEGEREEGEAIKKVNEINSEKRREIKKKKLLERKDREREDEIEKIGGRDKKMSDRERGERILK</sequence>
<organism evidence="2">
    <name type="scientific">Octopus bimaculoides</name>
    <name type="common">California two-spotted octopus</name>
    <dbReference type="NCBI Taxonomy" id="37653"/>
    <lineage>
        <taxon>Eukaryota</taxon>
        <taxon>Metazoa</taxon>
        <taxon>Spiralia</taxon>
        <taxon>Lophotrochozoa</taxon>
        <taxon>Mollusca</taxon>
        <taxon>Cephalopoda</taxon>
        <taxon>Coleoidea</taxon>
        <taxon>Octopodiformes</taxon>
        <taxon>Octopoda</taxon>
        <taxon>Incirrata</taxon>
        <taxon>Octopodidae</taxon>
        <taxon>Octopus</taxon>
    </lineage>
</organism>
<gene>
    <name evidence="2" type="ORF">OCBIM_22000813mg</name>
</gene>
<evidence type="ECO:0000313" key="2">
    <source>
        <dbReference type="EMBL" id="KOF94704.1"/>
    </source>
</evidence>
<reference evidence="2" key="1">
    <citation type="submission" date="2015-07" db="EMBL/GenBank/DDBJ databases">
        <title>MeaNS - Measles Nucleotide Surveillance Program.</title>
        <authorList>
            <person name="Tran T."/>
            <person name="Druce J."/>
        </authorList>
    </citation>
    <scope>NUCLEOTIDE SEQUENCE</scope>
    <source>
        <strain evidence="2">UCB-OBI-ISO-001</strain>
        <tissue evidence="2">Gonad</tissue>
    </source>
</reference>
<accession>A0A0L8HZV7</accession>